<feature type="region of interest" description="Disordered" evidence="1">
    <location>
        <begin position="417"/>
        <end position="529"/>
    </location>
</feature>
<feature type="compositionally biased region" description="Basic and acidic residues" evidence="1">
    <location>
        <begin position="15"/>
        <end position="26"/>
    </location>
</feature>
<dbReference type="PANTHER" id="PTHR32091">
    <property type="entry name" value="EUKARYOTIC TRANSLATION INITIATION FACTOR 4B"/>
    <property type="match status" value="1"/>
</dbReference>
<dbReference type="InterPro" id="IPR010433">
    <property type="entry name" value="EIF-4B_pln"/>
</dbReference>
<protein>
    <submittedName>
        <fullName evidence="2">Uncharacterized protein</fullName>
    </submittedName>
</protein>
<accession>A0A7C9EKZ5</accession>
<feature type="compositionally biased region" description="Basic and acidic residues" evidence="1">
    <location>
        <begin position="257"/>
        <end position="281"/>
    </location>
</feature>
<organism evidence="2">
    <name type="scientific">Opuntia streptacantha</name>
    <name type="common">Prickly pear cactus</name>
    <name type="synonym">Opuntia cardona</name>
    <dbReference type="NCBI Taxonomy" id="393608"/>
    <lineage>
        <taxon>Eukaryota</taxon>
        <taxon>Viridiplantae</taxon>
        <taxon>Streptophyta</taxon>
        <taxon>Embryophyta</taxon>
        <taxon>Tracheophyta</taxon>
        <taxon>Spermatophyta</taxon>
        <taxon>Magnoliopsida</taxon>
        <taxon>eudicotyledons</taxon>
        <taxon>Gunneridae</taxon>
        <taxon>Pentapetalae</taxon>
        <taxon>Caryophyllales</taxon>
        <taxon>Cactineae</taxon>
        <taxon>Cactaceae</taxon>
        <taxon>Opuntioideae</taxon>
        <taxon>Opuntia</taxon>
    </lineage>
</organism>
<sequence length="529" mass="58019">MKPWGSSTIGSWAAEAERAEAEERESATAAASPAAFPSLKEAVSAKPKKKKMTLSEFNTLASGPSASIGSTRLTPDEMIQLPTGPKQRSPDEFAGGSRLGGGFSNYGEDRRGPRRDRFEDDRRGPRRVSDFDAPPPPPSRADEVDNWAAGKRPVAPPDTGRSSSRYGSLGGGSRADEVDNWNFGKKPTTAPAPARSNTFGSSFRDSGSDWRRGDFKEREETSRPRLVLDPPSRGMMNEGEGPVVVKTEKPNPFGAARPREEVLADKGLDWKKVDLEIEAKKATSRPTSSQGSRPTSSQSNRSESLGLGSGSEPAVKPRPKVNPFGDAKPREVLLQEKGLDWRKMDLELEHRRVNRPETEQEKALKEEIENLKKELEKESDGDVSEGSGGEQAHLHDLIQSKEKELEALIRELDDKVRFGQKAVERPGSGAGRFTGFPDRPPSQSAGERPGSRPGSGAGRFTSFSERPPSQSSSFDDVRGPDSLDRPRSRGTADVWTRPGEDRRGIFQGGRDRGFLGNRDFDRSRSKERW</sequence>
<proteinExistence type="predicted"/>
<feature type="compositionally biased region" description="Polar residues" evidence="1">
    <location>
        <begin position="55"/>
        <end position="73"/>
    </location>
</feature>
<name>A0A7C9EKZ5_OPUST</name>
<feature type="compositionally biased region" description="Polar residues" evidence="1">
    <location>
        <begin position="1"/>
        <end position="10"/>
    </location>
</feature>
<feature type="compositionally biased region" description="Basic and acidic residues" evidence="1">
    <location>
        <begin position="498"/>
        <end position="529"/>
    </location>
</feature>
<reference evidence="2" key="2">
    <citation type="submission" date="2020-07" db="EMBL/GenBank/DDBJ databases">
        <authorList>
            <person name="Vera ALvarez R."/>
            <person name="Arias-Moreno D.M."/>
            <person name="Jimenez-Jacinto V."/>
            <person name="Jimenez-Bremont J.F."/>
            <person name="Swaminathan K."/>
            <person name="Moose S.P."/>
            <person name="Guerrero-Gonzalez M.L."/>
            <person name="Marino-Ramirez L."/>
            <person name="Landsman D."/>
            <person name="Rodriguez-Kessler M."/>
            <person name="Delgado-Sanchez P."/>
        </authorList>
    </citation>
    <scope>NUCLEOTIDE SEQUENCE</scope>
    <source>
        <tissue evidence="2">Cladode</tissue>
    </source>
</reference>
<feature type="compositionally biased region" description="Low complexity" evidence="1">
    <location>
        <begin position="444"/>
        <end position="474"/>
    </location>
</feature>
<dbReference type="Pfam" id="PF06273">
    <property type="entry name" value="eIF-4B"/>
    <property type="match status" value="2"/>
</dbReference>
<feature type="region of interest" description="Disordered" evidence="1">
    <location>
        <begin position="1"/>
        <end position="399"/>
    </location>
</feature>
<evidence type="ECO:0000313" key="2">
    <source>
        <dbReference type="EMBL" id="MBA4668523.1"/>
    </source>
</evidence>
<feature type="compositionally biased region" description="Basic and acidic residues" evidence="1">
    <location>
        <begin position="475"/>
        <end position="487"/>
    </location>
</feature>
<feature type="compositionally biased region" description="Low complexity" evidence="1">
    <location>
        <begin position="284"/>
        <end position="312"/>
    </location>
</feature>
<dbReference type="PANTHER" id="PTHR32091:SF20">
    <property type="entry name" value="EUKARYOTIC TRANSLATION INITIATION FACTOR 4B1"/>
    <property type="match status" value="1"/>
</dbReference>
<feature type="compositionally biased region" description="Basic and acidic residues" evidence="1">
    <location>
        <begin position="107"/>
        <end position="130"/>
    </location>
</feature>
<feature type="compositionally biased region" description="Polar residues" evidence="1">
    <location>
        <begin position="195"/>
        <end position="205"/>
    </location>
</feature>
<dbReference type="EMBL" id="GISG01240056">
    <property type="protein sequence ID" value="MBA4668523.1"/>
    <property type="molecule type" value="Transcribed_RNA"/>
</dbReference>
<feature type="compositionally biased region" description="Basic and acidic residues" evidence="1">
    <location>
        <begin position="206"/>
        <end position="223"/>
    </location>
</feature>
<feature type="compositionally biased region" description="Basic and acidic residues" evidence="1">
    <location>
        <begin position="327"/>
        <end position="380"/>
    </location>
</feature>
<dbReference type="GO" id="GO:0003729">
    <property type="term" value="F:mRNA binding"/>
    <property type="evidence" value="ECO:0007669"/>
    <property type="project" value="TreeGrafter"/>
</dbReference>
<dbReference type="AlphaFoldDB" id="A0A7C9EKZ5"/>
<evidence type="ECO:0000256" key="1">
    <source>
        <dbReference type="SAM" id="MobiDB-lite"/>
    </source>
</evidence>
<reference evidence="2" key="1">
    <citation type="journal article" date="2013" name="J. Plant Res.">
        <title>Effect of fungi and light on seed germination of three Opuntia species from semiarid lands of central Mexico.</title>
        <authorList>
            <person name="Delgado-Sanchez P."/>
            <person name="Jimenez-Bremont J.F."/>
            <person name="Guerrero-Gonzalez Mde L."/>
            <person name="Flores J."/>
        </authorList>
    </citation>
    <scope>NUCLEOTIDE SEQUENCE</scope>
    <source>
        <tissue evidence="2">Cladode</tissue>
    </source>
</reference>
<dbReference type="GO" id="GO:0003743">
    <property type="term" value="F:translation initiation factor activity"/>
    <property type="evidence" value="ECO:0007669"/>
    <property type="project" value="InterPro"/>
</dbReference>